<comment type="caution">
    <text evidence="1">The sequence shown here is derived from an EMBL/GenBank/DDBJ whole genome shotgun (WGS) entry which is preliminary data.</text>
</comment>
<dbReference type="Proteomes" id="UP001221909">
    <property type="component" value="Unassembled WGS sequence"/>
</dbReference>
<sequence length="184" mass="20806">MRDLDDVAKTESRKDRLRPFSAVELDYPDGIVRLSFLPFDIVIDEHTFTGTGDLGAISMVTEGAEQKSYGVTITLSGIPSVRTDYLLKQDIQGRIAKVWMGFLDNNHQLIGKPIIIFVGRMDTQMLKVGKTTEIEVTVESLFIDWQRAKVRRFTNEDQVALYPNDKGFEFVSAVADMEIIWGRG</sequence>
<proteinExistence type="predicted"/>
<gene>
    <name evidence="1" type="ORF">PTQ27_00775</name>
</gene>
<dbReference type="RefSeq" id="WP_273748510.1">
    <property type="nucleotide sequence ID" value="NZ_JAQSJE010000001.1"/>
</dbReference>
<organism evidence="1 2">
    <name type="scientific">Mannheimia cairinae</name>
    <dbReference type="NCBI Taxonomy" id="3025936"/>
    <lineage>
        <taxon>Bacteria</taxon>
        <taxon>Pseudomonadati</taxon>
        <taxon>Pseudomonadota</taxon>
        <taxon>Gammaproteobacteria</taxon>
        <taxon>Pasteurellales</taxon>
        <taxon>Pasteurellaceae</taxon>
        <taxon>Mannheimia</taxon>
    </lineage>
</organism>
<dbReference type="EMBL" id="JAQSJE010000001">
    <property type="protein sequence ID" value="MDD0823009.1"/>
    <property type="molecule type" value="Genomic_DNA"/>
</dbReference>
<accession>A0ABT5MLE4</accession>
<protein>
    <submittedName>
        <fullName evidence="1">Uncharacterized protein</fullName>
    </submittedName>
</protein>
<keyword evidence="2" id="KW-1185">Reference proteome</keyword>
<reference evidence="1 2" key="1">
    <citation type="submission" date="2023-02" db="EMBL/GenBank/DDBJ databases">
        <title>Mannheimia cairiniae sp. nov., a novel species of Mannheimia obtained from moscovy ducks (Cairina moschata) and reclassification of Mannheimia ovis as heterotypic synonym of Mannheimia pernigra.</title>
        <authorList>
            <person name="Christensen H."/>
        </authorList>
    </citation>
    <scope>NUCLEOTIDE SEQUENCE [LARGE SCALE GENOMIC DNA]</scope>
    <source>
        <strain evidence="1 2">AT1</strain>
    </source>
</reference>
<evidence type="ECO:0000313" key="1">
    <source>
        <dbReference type="EMBL" id="MDD0823009.1"/>
    </source>
</evidence>
<name>A0ABT5MLE4_9PAST</name>
<evidence type="ECO:0000313" key="2">
    <source>
        <dbReference type="Proteomes" id="UP001221909"/>
    </source>
</evidence>